<name>A0A934I5K9_9MICO</name>
<dbReference type="RefSeq" id="WP_198732172.1">
    <property type="nucleotide sequence ID" value="NZ_JAEINH010000001.1"/>
</dbReference>
<keyword evidence="3" id="KW-1185">Reference proteome</keyword>
<comment type="caution">
    <text evidence="2">The sequence shown here is derived from an EMBL/GenBank/DDBJ whole genome shotgun (WGS) entry which is preliminary data.</text>
</comment>
<evidence type="ECO:0000259" key="1">
    <source>
        <dbReference type="Pfam" id="PF13460"/>
    </source>
</evidence>
<dbReference type="PANTHER" id="PTHR43781">
    <property type="entry name" value="SACCHAROPINE DEHYDROGENASE"/>
    <property type="match status" value="1"/>
</dbReference>
<evidence type="ECO:0000313" key="2">
    <source>
        <dbReference type="EMBL" id="MBI9113612.1"/>
    </source>
</evidence>
<reference evidence="2" key="1">
    <citation type="submission" date="2020-12" db="EMBL/GenBank/DDBJ databases">
        <title>Sanguibacter suaedae sp. nov., isolated from Suaeda aralocaspica.</title>
        <authorList>
            <person name="Ma Q."/>
        </authorList>
    </citation>
    <scope>NUCLEOTIDE SEQUENCE</scope>
    <source>
        <strain evidence="2">YZGR15</strain>
    </source>
</reference>
<sequence>MSTIVLLGATGYTGRRTARALVARGASPVLAGRDQGRLSQLADELGGLPTAVADVADPASVRGLIEKGDVLVTTVGPFGDLGRPAVTAAVDAGATYIDSTGESPFIRRVFAEHGPRARVTGAALLTAFGHDWVLGNAAGALALERARDARRPATSVHVAYYLDGAGRGSMSRGTARSAFAMGSEPSYRFTGGAVVPERGAARLRRFDVDGELRPAFSTGGTEQLALPRSYPSLTDVEVYLGWLGEASTAVQRLSPVTDALGRVPGVSSALSRLGSAVADRLPEGPSAEDVADVRTQVVAEAYDEYGTRVGRARLEGPEPYALTADLLAWAAVQASEGAVESTGALGPVEAFGLEPLLAALADAGMKIVD</sequence>
<proteinExistence type="predicted"/>
<dbReference type="Pfam" id="PF13460">
    <property type="entry name" value="NAD_binding_10"/>
    <property type="match status" value="1"/>
</dbReference>
<dbReference type="AlphaFoldDB" id="A0A934I5K9"/>
<feature type="domain" description="NAD(P)-binding" evidence="1">
    <location>
        <begin position="8"/>
        <end position="90"/>
    </location>
</feature>
<dbReference type="SUPFAM" id="SSF51735">
    <property type="entry name" value="NAD(P)-binding Rossmann-fold domains"/>
    <property type="match status" value="1"/>
</dbReference>
<organism evidence="2 3">
    <name type="scientific">Sanguibacter suaedae</name>
    <dbReference type="NCBI Taxonomy" id="2795737"/>
    <lineage>
        <taxon>Bacteria</taxon>
        <taxon>Bacillati</taxon>
        <taxon>Actinomycetota</taxon>
        <taxon>Actinomycetes</taxon>
        <taxon>Micrococcales</taxon>
        <taxon>Sanguibacteraceae</taxon>
        <taxon>Sanguibacter</taxon>
    </lineage>
</organism>
<dbReference type="InterPro" id="IPR036291">
    <property type="entry name" value="NAD(P)-bd_dom_sf"/>
</dbReference>
<evidence type="ECO:0000313" key="3">
    <source>
        <dbReference type="Proteomes" id="UP000602087"/>
    </source>
</evidence>
<protein>
    <submittedName>
        <fullName evidence="2">Saccharopine dehydrogenase NADP-binding domain-containing protein</fullName>
    </submittedName>
</protein>
<dbReference type="EMBL" id="JAEINH010000001">
    <property type="protein sequence ID" value="MBI9113612.1"/>
    <property type="molecule type" value="Genomic_DNA"/>
</dbReference>
<dbReference type="Gene3D" id="3.40.50.720">
    <property type="entry name" value="NAD(P)-binding Rossmann-like Domain"/>
    <property type="match status" value="1"/>
</dbReference>
<accession>A0A934I5K9</accession>
<dbReference type="Proteomes" id="UP000602087">
    <property type="component" value="Unassembled WGS sequence"/>
</dbReference>
<dbReference type="PANTHER" id="PTHR43781:SF1">
    <property type="entry name" value="SACCHAROPINE DEHYDROGENASE"/>
    <property type="match status" value="1"/>
</dbReference>
<dbReference type="InterPro" id="IPR016040">
    <property type="entry name" value="NAD(P)-bd_dom"/>
</dbReference>
<gene>
    <name evidence="2" type="ORF">JAV76_01130</name>
</gene>